<dbReference type="AlphaFoldDB" id="A0A7C8YL35"/>
<feature type="transmembrane region" description="Helical" evidence="1">
    <location>
        <begin position="312"/>
        <end position="335"/>
    </location>
</feature>
<proteinExistence type="predicted"/>
<feature type="transmembrane region" description="Helical" evidence="1">
    <location>
        <begin position="347"/>
        <end position="367"/>
    </location>
</feature>
<feature type="transmembrane region" description="Helical" evidence="1">
    <location>
        <begin position="272"/>
        <end position="292"/>
    </location>
</feature>
<organism evidence="2">
    <name type="scientific">Opuntia streptacantha</name>
    <name type="common">Prickly pear cactus</name>
    <name type="synonym">Opuntia cardona</name>
    <dbReference type="NCBI Taxonomy" id="393608"/>
    <lineage>
        <taxon>Eukaryota</taxon>
        <taxon>Viridiplantae</taxon>
        <taxon>Streptophyta</taxon>
        <taxon>Embryophyta</taxon>
        <taxon>Tracheophyta</taxon>
        <taxon>Spermatophyta</taxon>
        <taxon>Magnoliopsida</taxon>
        <taxon>eudicotyledons</taxon>
        <taxon>Gunneridae</taxon>
        <taxon>Pentapetalae</taxon>
        <taxon>Caryophyllales</taxon>
        <taxon>Cactineae</taxon>
        <taxon>Cactaceae</taxon>
        <taxon>Opuntioideae</taxon>
        <taxon>Opuntia</taxon>
    </lineage>
</organism>
<keyword evidence="1" id="KW-1133">Transmembrane helix</keyword>
<evidence type="ECO:0000256" key="1">
    <source>
        <dbReference type="SAM" id="Phobius"/>
    </source>
</evidence>
<name>A0A7C8YL35_OPUST</name>
<dbReference type="PROSITE" id="PS51257">
    <property type="entry name" value="PROKAR_LIPOPROTEIN"/>
    <property type="match status" value="1"/>
</dbReference>
<dbReference type="EMBL" id="GISG01031818">
    <property type="protein sequence ID" value="MBA4620813.1"/>
    <property type="molecule type" value="Transcribed_RNA"/>
</dbReference>
<protein>
    <submittedName>
        <fullName evidence="2">Uncharacterized protein</fullName>
    </submittedName>
</protein>
<accession>A0A7C8YL35</accession>
<evidence type="ECO:0000313" key="2">
    <source>
        <dbReference type="EMBL" id="MBA4620813.1"/>
    </source>
</evidence>
<sequence>MKPKRRKKEPPDPSPPMFGSLFGGCPLFSLTMPLLYAADFCPSFSFSDLNLCLCRVCLLSSALLILQDPDLGLQLLKETQSPVSGGRCDWPNLRLKVKLSALATIPNALIPPVSLYLKVSAGTWLALYPNLCGRFSVWRIMGLFTHILGTVELVFGKPILLLVLPVRLVNYGSVSPGLHFSSGLVCTLGLIEEVYASIAHFDPMLVRSGISTSPGAFILADAPRFEPAAGRLRRLDPRSALGVSWYVRSFSFNFFTLLIIQPTQVRSHRLPLLTFFMGNYRNFFSVVVWCYFSECCEFWLGLHRLYWLWNSLWLFCPSGFELMEIAVSWFVCLLFENGLLCHWLLRIWLILWLQFLKFWGICCPAHLKLEDVT</sequence>
<feature type="transmembrane region" description="Helical" evidence="1">
    <location>
        <begin position="143"/>
        <end position="164"/>
    </location>
</feature>
<keyword evidence="1" id="KW-0812">Transmembrane</keyword>
<feature type="transmembrane region" description="Helical" evidence="1">
    <location>
        <begin position="243"/>
        <end position="260"/>
    </location>
</feature>
<reference evidence="2" key="2">
    <citation type="submission" date="2020-07" db="EMBL/GenBank/DDBJ databases">
        <authorList>
            <person name="Vera ALvarez R."/>
            <person name="Arias-Moreno D.M."/>
            <person name="Jimenez-Jacinto V."/>
            <person name="Jimenez-Bremont J.F."/>
            <person name="Swaminathan K."/>
            <person name="Moose S.P."/>
            <person name="Guerrero-Gonzalez M.L."/>
            <person name="Marino-Ramirez L."/>
            <person name="Landsman D."/>
            <person name="Rodriguez-Kessler M."/>
            <person name="Delgado-Sanchez P."/>
        </authorList>
    </citation>
    <scope>NUCLEOTIDE SEQUENCE</scope>
    <source>
        <tissue evidence="2">Cladode</tissue>
    </source>
</reference>
<keyword evidence="1" id="KW-0472">Membrane</keyword>
<reference evidence="2" key="1">
    <citation type="journal article" date="2013" name="J. Plant Res.">
        <title>Effect of fungi and light on seed germination of three Opuntia species from semiarid lands of central Mexico.</title>
        <authorList>
            <person name="Delgado-Sanchez P."/>
            <person name="Jimenez-Bremont J.F."/>
            <person name="Guerrero-Gonzalez Mde L."/>
            <person name="Flores J."/>
        </authorList>
    </citation>
    <scope>NUCLEOTIDE SEQUENCE</scope>
    <source>
        <tissue evidence="2">Cladode</tissue>
    </source>
</reference>